<feature type="domain" description="Galactokinase N-terminal" evidence="13">
    <location>
        <begin position="16"/>
        <end position="68"/>
    </location>
</feature>
<keyword evidence="4" id="KW-0547">Nucleotide-binding</keyword>
<keyword evidence="6" id="KW-0067">ATP-binding</keyword>
<organism evidence="14 15">
    <name type="scientific">Dictyobacter arantiisoli</name>
    <dbReference type="NCBI Taxonomy" id="2014874"/>
    <lineage>
        <taxon>Bacteria</taxon>
        <taxon>Bacillati</taxon>
        <taxon>Chloroflexota</taxon>
        <taxon>Ktedonobacteria</taxon>
        <taxon>Ktedonobacterales</taxon>
        <taxon>Dictyobacteraceae</taxon>
        <taxon>Dictyobacter</taxon>
    </lineage>
</organism>
<dbReference type="OrthoDB" id="250531at2"/>
<dbReference type="PROSITE" id="PS00627">
    <property type="entry name" value="GHMP_KINASES_ATP"/>
    <property type="match status" value="1"/>
</dbReference>
<dbReference type="GO" id="GO:0005829">
    <property type="term" value="C:cytosol"/>
    <property type="evidence" value="ECO:0007669"/>
    <property type="project" value="TreeGrafter"/>
</dbReference>
<gene>
    <name evidence="14" type="primary">galK</name>
    <name evidence="14" type="ORF">KDI_39660</name>
</gene>
<comment type="similarity">
    <text evidence="1">Belongs to the GHMP kinase family. GalK subfamily.</text>
</comment>
<evidence type="ECO:0000259" key="11">
    <source>
        <dbReference type="Pfam" id="PF00288"/>
    </source>
</evidence>
<dbReference type="GO" id="GO:0004335">
    <property type="term" value="F:galactokinase activity"/>
    <property type="evidence" value="ECO:0007669"/>
    <property type="project" value="UniProtKB-UniRule"/>
</dbReference>
<dbReference type="AlphaFoldDB" id="A0A5A5TGD0"/>
<dbReference type="Gene3D" id="3.30.230.10">
    <property type="match status" value="1"/>
</dbReference>
<dbReference type="InterPro" id="IPR019539">
    <property type="entry name" value="GalKase_N"/>
</dbReference>
<dbReference type="FunFam" id="3.30.70.890:FF:000001">
    <property type="entry name" value="Galactokinase"/>
    <property type="match status" value="1"/>
</dbReference>
<dbReference type="PRINTS" id="PR00959">
    <property type="entry name" value="MEVGALKINASE"/>
</dbReference>
<dbReference type="EC" id="2.7.1.6" evidence="10"/>
<dbReference type="Proteomes" id="UP000322530">
    <property type="component" value="Unassembled WGS sequence"/>
</dbReference>
<evidence type="ECO:0000259" key="12">
    <source>
        <dbReference type="Pfam" id="PF08544"/>
    </source>
</evidence>
<evidence type="ECO:0000313" key="14">
    <source>
        <dbReference type="EMBL" id="GCF10402.1"/>
    </source>
</evidence>
<comment type="caution">
    <text evidence="14">The sequence shown here is derived from an EMBL/GenBank/DDBJ whole genome shotgun (WGS) entry which is preliminary data.</text>
</comment>
<evidence type="ECO:0000256" key="7">
    <source>
        <dbReference type="ARBA" id="ARBA00022842"/>
    </source>
</evidence>
<accession>A0A5A5TGD0</accession>
<feature type="domain" description="GHMP kinase C-terminal" evidence="12">
    <location>
        <begin position="319"/>
        <end position="399"/>
    </location>
</feature>
<dbReference type="Pfam" id="PF00288">
    <property type="entry name" value="GHMP_kinases_N"/>
    <property type="match status" value="1"/>
</dbReference>
<dbReference type="GO" id="GO:0006012">
    <property type="term" value="P:galactose metabolic process"/>
    <property type="evidence" value="ECO:0007669"/>
    <property type="project" value="UniProtKB-UniRule"/>
</dbReference>
<evidence type="ECO:0000256" key="4">
    <source>
        <dbReference type="ARBA" id="ARBA00022741"/>
    </source>
</evidence>
<dbReference type="Pfam" id="PF08544">
    <property type="entry name" value="GHMP_kinases_C"/>
    <property type="match status" value="1"/>
</dbReference>
<dbReference type="PANTHER" id="PTHR10457">
    <property type="entry name" value="MEVALONATE KINASE/GALACTOKINASE"/>
    <property type="match status" value="1"/>
</dbReference>
<evidence type="ECO:0000256" key="10">
    <source>
        <dbReference type="NCBIfam" id="TIGR00131"/>
    </source>
</evidence>
<keyword evidence="7" id="KW-0460">Magnesium</keyword>
<reference evidence="14 15" key="1">
    <citation type="submission" date="2019-01" db="EMBL/GenBank/DDBJ databases">
        <title>Draft genome sequence of Dictyobacter sp. Uno17.</title>
        <authorList>
            <person name="Wang C.M."/>
            <person name="Zheng Y."/>
            <person name="Sakai Y."/>
            <person name="Abe K."/>
            <person name="Yokota A."/>
            <person name="Yabe S."/>
        </authorList>
    </citation>
    <scope>NUCLEOTIDE SEQUENCE [LARGE SCALE GENOMIC DNA]</scope>
    <source>
        <strain evidence="14 15">Uno17</strain>
    </source>
</reference>
<keyword evidence="9" id="KW-0119">Carbohydrate metabolism</keyword>
<dbReference type="InterPro" id="IPR019741">
    <property type="entry name" value="Galactokinase_CS"/>
</dbReference>
<evidence type="ECO:0000256" key="8">
    <source>
        <dbReference type="ARBA" id="ARBA00023144"/>
    </source>
</evidence>
<keyword evidence="8" id="KW-0299">Galactose metabolism</keyword>
<dbReference type="InterPro" id="IPR006206">
    <property type="entry name" value="Mevalonate/galactokinase"/>
</dbReference>
<evidence type="ECO:0000259" key="13">
    <source>
        <dbReference type="Pfam" id="PF10509"/>
    </source>
</evidence>
<dbReference type="GO" id="GO:0046872">
    <property type="term" value="F:metal ion binding"/>
    <property type="evidence" value="ECO:0007669"/>
    <property type="project" value="UniProtKB-KW"/>
</dbReference>
<dbReference type="GO" id="GO:0005524">
    <property type="term" value="F:ATP binding"/>
    <property type="evidence" value="ECO:0007669"/>
    <property type="project" value="UniProtKB-UniRule"/>
</dbReference>
<name>A0A5A5TGD0_9CHLR</name>
<dbReference type="PIRSF" id="PIRSF000530">
    <property type="entry name" value="Galactokinase"/>
    <property type="match status" value="1"/>
</dbReference>
<sequence>MDTTSLLPPVTEALAEFPKAFHDETEYVGSLGVAWAPGRVNLIGEHTDYNGGLVLPLAVDRVSAFAGRTRADQTVRLWSIHFKTYAQFSVEGLPDTFDEQRAELPGWARYILGVAAELARAGITLKGFDAVVSGDVPLGGGMSSSAALEVAAAHAYALFSNHAFTIGEENATLSPILVAGLCQHAEQIASGVMCGILDQAASCLGQPRKAVLLNCRSLEYRYLPFADPTISIVVVDTGVRRELADSAYNERRQQCEEATKLIRESILQAEPANELAHDIKELCDITPEQFARYKQQLPELLQRRAGYVIAENERVLQVVKLLEAGNIEEAGKILWLGHAGLQNDYEVSCTELDALVDIACNVPGVLGARMMGGGFGGCTINLVRHEAVEALQQAIELQYPERTGRRASIDICRAAAGPGCTFVA</sequence>
<evidence type="ECO:0000256" key="3">
    <source>
        <dbReference type="ARBA" id="ARBA00022723"/>
    </source>
</evidence>
<proteinExistence type="inferred from homology"/>
<dbReference type="Gene3D" id="3.30.70.890">
    <property type="entry name" value="GHMP kinase, C-terminal domain"/>
    <property type="match status" value="1"/>
</dbReference>
<protein>
    <recommendedName>
        <fullName evidence="10">Galactokinase</fullName>
        <ecNumber evidence="10">2.7.1.6</ecNumber>
    </recommendedName>
</protein>
<evidence type="ECO:0000256" key="6">
    <source>
        <dbReference type="ARBA" id="ARBA00022840"/>
    </source>
</evidence>
<keyword evidence="3" id="KW-0479">Metal-binding</keyword>
<evidence type="ECO:0000256" key="5">
    <source>
        <dbReference type="ARBA" id="ARBA00022777"/>
    </source>
</evidence>
<keyword evidence="2" id="KW-0808">Transferase</keyword>
<dbReference type="PROSITE" id="PS00106">
    <property type="entry name" value="GALACTOKINASE"/>
    <property type="match status" value="1"/>
</dbReference>
<dbReference type="InterPro" id="IPR006204">
    <property type="entry name" value="GHMP_kinase_N_dom"/>
</dbReference>
<evidence type="ECO:0000256" key="1">
    <source>
        <dbReference type="ARBA" id="ARBA00006566"/>
    </source>
</evidence>
<dbReference type="NCBIfam" id="TIGR00131">
    <property type="entry name" value="gal_kin"/>
    <property type="match status" value="1"/>
</dbReference>
<dbReference type="Pfam" id="PF10509">
    <property type="entry name" value="GalKase_gal_bdg"/>
    <property type="match status" value="1"/>
</dbReference>
<keyword evidence="15" id="KW-1185">Reference proteome</keyword>
<dbReference type="PANTHER" id="PTHR10457:SF7">
    <property type="entry name" value="GALACTOKINASE-RELATED"/>
    <property type="match status" value="1"/>
</dbReference>
<dbReference type="InterPro" id="IPR013750">
    <property type="entry name" value="GHMP_kinase_C_dom"/>
</dbReference>
<feature type="domain" description="GHMP kinase N-terminal" evidence="11">
    <location>
        <begin position="110"/>
        <end position="206"/>
    </location>
</feature>
<dbReference type="InterPro" id="IPR014721">
    <property type="entry name" value="Ribsml_uS5_D2-typ_fold_subgr"/>
</dbReference>
<dbReference type="InterPro" id="IPR000705">
    <property type="entry name" value="Galactokinase"/>
</dbReference>
<dbReference type="InterPro" id="IPR036554">
    <property type="entry name" value="GHMP_kinase_C_sf"/>
</dbReference>
<dbReference type="InterPro" id="IPR006203">
    <property type="entry name" value="GHMP_knse_ATP-bd_CS"/>
</dbReference>
<evidence type="ECO:0000256" key="2">
    <source>
        <dbReference type="ARBA" id="ARBA00022679"/>
    </source>
</evidence>
<evidence type="ECO:0000313" key="15">
    <source>
        <dbReference type="Proteomes" id="UP000322530"/>
    </source>
</evidence>
<evidence type="ECO:0000256" key="9">
    <source>
        <dbReference type="ARBA" id="ARBA00023277"/>
    </source>
</evidence>
<dbReference type="RefSeq" id="WP_149403286.1">
    <property type="nucleotide sequence ID" value="NZ_BIXY01000069.1"/>
</dbReference>
<dbReference type="SUPFAM" id="SSF54211">
    <property type="entry name" value="Ribosomal protein S5 domain 2-like"/>
    <property type="match status" value="1"/>
</dbReference>
<keyword evidence="5 14" id="KW-0418">Kinase</keyword>
<dbReference type="EMBL" id="BIXY01000069">
    <property type="protein sequence ID" value="GCF10402.1"/>
    <property type="molecule type" value="Genomic_DNA"/>
</dbReference>
<dbReference type="SUPFAM" id="SSF55060">
    <property type="entry name" value="GHMP Kinase, C-terminal domain"/>
    <property type="match status" value="1"/>
</dbReference>
<dbReference type="PRINTS" id="PR00473">
    <property type="entry name" value="GALCTOKINASE"/>
</dbReference>
<dbReference type="InterPro" id="IPR020568">
    <property type="entry name" value="Ribosomal_Su5_D2-typ_SF"/>
</dbReference>